<dbReference type="FunFam" id="3.30.1490.30:FF:000001">
    <property type="entry name" value="DNA topoisomerase 2"/>
    <property type="match status" value="1"/>
</dbReference>
<dbReference type="InterPro" id="IPR050634">
    <property type="entry name" value="DNA_Topoisomerase_II"/>
</dbReference>
<feature type="compositionally biased region" description="Acidic residues" evidence="14">
    <location>
        <begin position="1332"/>
        <end position="1352"/>
    </location>
</feature>
<dbReference type="PANTHER" id="PTHR10169">
    <property type="entry name" value="DNA TOPOISOMERASE/GYRASE"/>
    <property type="match status" value="1"/>
</dbReference>
<dbReference type="Gene3D" id="3.90.199.10">
    <property type="entry name" value="Topoisomerase II, domain 5"/>
    <property type="match status" value="1"/>
</dbReference>
<evidence type="ECO:0000256" key="5">
    <source>
        <dbReference type="ARBA" id="ARBA00022723"/>
    </source>
</evidence>
<dbReference type="InterPro" id="IPR014721">
    <property type="entry name" value="Ribsml_uS5_D2-typ_fold_subgr"/>
</dbReference>
<dbReference type="Pfam" id="PF00204">
    <property type="entry name" value="DNA_gyraseB"/>
    <property type="match status" value="1"/>
</dbReference>
<dbReference type="CDD" id="cd03481">
    <property type="entry name" value="TopoIIA_Trans_ScTopoIIA"/>
    <property type="match status" value="1"/>
</dbReference>
<dbReference type="Pfam" id="PF00521">
    <property type="entry name" value="DNA_topoisoIV"/>
    <property type="match status" value="2"/>
</dbReference>
<dbReference type="GO" id="GO:0046872">
    <property type="term" value="F:metal ion binding"/>
    <property type="evidence" value="ECO:0007669"/>
    <property type="project" value="UniProtKB-KW"/>
</dbReference>
<evidence type="ECO:0000256" key="1">
    <source>
        <dbReference type="ARBA" id="ARBA00000185"/>
    </source>
</evidence>
<feature type="compositionally biased region" description="Basic residues" evidence="14">
    <location>
        <begin position="1361"/>
        <end position="1372"/>
    </location>
</feature>
<dbReference type="InterPro" id="IPR001241">
    <property type="entry name" value="Topo_IIA"/>
</dbReference>
<feature type="compositionally biased region" description="Low complexity" evidence="14">
    <location>
        <begin position="1446"/>
        <end position="1461"/>
    </location>
</feature>
<dbReference type="OrthoDB" id="276498at2759"/>
<comment type="catalytic activity">
    <reaction evidence="1 12 13">
        <text>ATP-dependent breakage, passage and rejoining of double-stranded DNA.</text>
        <dbReference type="EC" id="5.6.2.2"/>
    </reaction>
</comment>
<evidence type="ECO:0000256" key="9">
    <source>
        <dbReference type="ARBA" id="ARBA00023029"/>
    </source>
</evidence>
<feature type="region of interest" description="Disordered" evidence="14">
    <location>
        <begin position="1290"/>
        <end position="1499"/>
    </location>
</feature>
<accession>A0A6A1VCV5</accession>
<dbReference type="SMART" id="SM00434">
    <property type="entry name" value="TOP4c"/>
    <property type="match status" value="1"/>
</dbReference>
<keyword evidence="8" id="KW-0460">Magnesium</keyword>
<feature type="compositionally biased region" description="Polar residues" evidence="14">
    <location>
        <begin position="1386"/>
        <end position="1396"/>
    </location>
</feature>
<dbReference type="InterPro" id="IPR013506">
    <property type="entry name" value="Topo_IIA_bsu_dom2"/>
</dbReference>
<proteinExistence type="inferred from homology"/>
<dbReference type="Pfam" id="PF01751">
    <property type="entry name" value="Toprim"/>
    <property type="match status" value="1"/>
</dbReference>
<dbReference type="SUPFAM" id="SSF54211">
    <property type="entry name" value="Ribosomal protein S5 domain 2-like"/>
    <property type="match status" value="1"/>
</dbReference>
<evidence type="ECO:0000313" key="18">
    <source>
        <dbReference type="Proteomes" id="UP000516437"/>
    </source>
</evidence>
<dbReference type="GO" id="GO:0003918">
    <property type="term" value="F:DNA topoisomerase type II (double strand cut, ATP-hydrolyzing) activity"/>
    <property type="evidence" value="ECO:0007669"/>
    <property type="project" value="UniProtKB-UniRule"/>
</dbReference>
<dbReference type="InterPro" id="IPR013759">
    <property type="entry name" value="Topo_IIA_B_C"/>
</dbReference>
<dbReference type="FunFam" id="3.30.565.10:FF:000004">
    <property type="entry name" value="DNA topoisomerase 2"/>
    <property type="match status" value="1"/>
</dbReference>
<keyword evidence="9 12" id="KW-0799">Topoisomerase</keyword>
<evidence type="ECO:0000256" key="4">
    <source>
        <dbReference type="ARBA" id="ARBA00011080"/>
    </source>
</evidence>
<dbReference type="PROSITE" id="PS52040">
    <property type="entry name" value="TOPO_IIA"/>
    <property type="match status" value="1"/>
</dbReference>
<feature type="compositionally biased region" description="Acidic residues" evidence="14">
    <location>
        <begin position="1483"/>
        <end position="1499"/>
    </location>
</feature>
<dbReference type="Proteomes" id="UP000516437">
    <property type="component" value="Chromosome 6"/>
</dbReference>
<comment type="caution">
    <text evidence="17">The sequence shown here is derived from an EMBL/GenBank/DDBJ whole genome shotgun (WGS) entry which is preliminary data.</text>
</comment>
<comment type="similarity">
    <text evidence="4 13">Belongs to the type II topoisomerase family.</text>
</comment>
<dbReference type="GO" id="GO:0000819">
    <property type="term" value="P:sister chromatid segregation"/>
    <property type="evidence" value="ECO:0007669"/>
    <property type="project" value="TreeGrafter"/>
</dbReference>
<dbReference type="InterPro" id="IPR020568">
    <property type="entry name" value="Ribosomal_Su5_D2-typ_SF"/>
</dbReference>
<dbReference type="PRINTS" id="PR00418">
    <property type="entry name" value="TPI2FAMILY"/>
</dbReference>
<feature type="compositionally biased region" description="Basic and acidic residues" evidence="14">
    <location>
        <begin position="1210"/>
        <end position="1219"/>
    </location>
</feature>
<dbReference type="PANTHER" id="PTHR10169:SF38">
    <property type="entry name" value="DNA TOPOISOMERASE 2"/>
    <property type="match status" value="1"/>
</dbReference>
<comment type="cofactor">
    <cofactor evidence="2">
        <name>Ca(2+)</name>
        <dbReference type="ChEBI" id="CHEBI:29108"/>
    </cofactor>
</comment>
<evidence type="ECO:0000256" key="7">
    <source>
        <dbReference type="ARBA" id="ARBA00022840"/>
    </source>
</evidence>
<evidence type="ECO:0000256" key="10">
    <source>
        <dbReference type="ARBA" id="ARBA00023125"/>
    </source>
</evidence>
<dbReference type="Gene3D" id="3.30.230.10">
    <property type="match status" value="1"/>
</dbReference>
<dbReference type="Pfam" id="PF16898">
    <property type="entry name" value="TOPRIM_C"/>
    <property type="match status" value="1"/>
</dbReference>
<dbReference type="InterPro" id="IPR013760">
    <property type="entry name" value="Topo_IIA-like_dom_sf"/>
</dbReference>
<reference evidence="17 18" key="1">
    <citation type="journal article" date="2019" name="Plant Biotechnol. J.">
        <title>The red bayberry genome and genetic basis of sex determination.</title>
        <authorList>
            <person name="Jia H.M."/>
            <person name="Jia H.J."/>
            <person name="Cai Q.L."/>
            <person name="Wang Y."/>
            <person name="Zhao H.B."/>
            <person name="Yang W.F."/>
            <person name="Wang G.Y."/>
            <person name="Li Y.H."/>
            <person name="Zhan D.L."/>
            <person name="Shen Y.T."/>
            <person name="Niu Q.F."/>
            <person name="Chang L."/>
            <person name="Qiu J."/>
            <person name="Zhao L."/>
            <person name="Xie H.B."/>
            <person name="Fu W.Y."/>
            <person name="Jin J."/>
            <person name="Li X.W."/>
            <person name="Jiao Y."/>
            <person name="Zhou C.C."/>
            <person name="Tu T."/>
            <person name="Chai C.Y."/>
            <person name="Gao J.L."/>
            <person name="Fan L.J."/>
            <person name="van de Weg E."/>
            <person name="Wang J.Y."/>
            <person name="Gao Z.S."/>
        </authorList>
    </citation>
    <scope>NUCLEOTIDE SEQUENCE [LARGE SCALE GENOMIC DNA]</scope>
    <source>
        <tissue evidence="17">Leaves</tissue>
    </source>
</reference>
<dbReference type="PRINTS" id="PR01158">
    <property type="entry name" value="TOPISMRASEII"/>
</dbReference>
<evidence type="ECO:0000313" key="17">
    <source>
        <dbReference type="EMBL" id="KAB1209647.1"/>
    </source>
</evidence>
<dbReference type="CDD" id="cd00187">
    <property type="entry name" value="TOP4c"/>
    <property type="match status" value="1"/>
</dbReference>
<gene>
    <name evidence="17" type="ORF">CJ030_MR6G017557</name>
</gene>
<keyword evidence="7 13" id="KW-0067">ATP-binding</keyword>
<keyword evidence="6 13" id="KW-0547">Nucleotide-binding</keyword>
<dbReference type="InterPro" id="IPR036890">
    <property type="entry name" value="HATPase_C_sf"/>
</dbReference>
<keyword evidence="11 12" id="KW-0413">Isomerase</keyword>
<dbReference type="CDD" id="cd03365">
    <property type="entry name" value="TOPRIM_TopoIIA"/>
    <property type="match status" value="1"/>
</dbReference>
<protein>
    <recommendedName>
        <fullName evidence="13">DNA topoisomerase 2</fullName>
        <ecNumber evidence="13">5.6.2.2</ecNumber>
    </recommendedName>
</protein>
<dbReference type="GO" id="GO:0005634">
    <property type="term" value="C:nucleus"/>
    <property type="evidence" value="ECO:0007669"/>
    <property type="project" value="TreeGrafter"/>
</dbReference>
<dbReference type="InterPro" id="IPR001154">
    <property type="entry name" value="TopoII_euk"/>
</dbReference>
<dbReference type="InterPro" id="IPR003594">
    <property type="entry name" value="HATPase_dom"/>
</dbReference>
<dbReference type="Pfam" id="PF02518">
    <property type="entry name" value="HATPase_c"/>
    <property type="match status" value="1"/>
</dbReference>
<dbReference type="GO" id="GO:0003677">
    <property type="term" value="F:DNA binding"/>
    <property type="evidence" value="ECO:0007669"/>
    <property type="project" value="UniProtKB-UniRule"/>
</dbReference>
<evidence type="ECO:0000256" key="11">
    <source>
        <dbReference type="ARBA" id="ARBA00023235"/>
    </source>
</evidence>
<dbReference type="Gene3D" id="1.10.268.10">
    <property type="entry name" value="Topoisomerase, domain 3"/>
    <property type="match status" value="1"/>
</dbReference>
<dbReference type="InterPro" id="IPR034157">
    <property type="entry name" value="TOPRIM_TopoII"/>
</dbReference>
<dbReference type="EMBL" id="RXIC02000024">
    <property type="protein sequence ID" value="KAB1209647.1"/>
    <property type="molecule type" value="Genomic_DNA"/>
</dbReference>
<dbReference type="InterPro" id="IPR031660">
    <property type="entry name" value="TOPRIM_C"/>
</dbReference>
<organism evidence="17 18">
    <name type="scientific">Morella rubra</name>
    <name type="common">Chinese bayberry</name>
    <dbReference type="NCBI Taxonomy" id="262757"/>
    <lineage>
        <taxon>Eukaryota</taxon>
        <taxon>Viridiplantae</taxon>
        <taxon>Streptophyta</taxon>
        <taxon>Embryophyta</taxon>
        <taxon>Tracheophyta</taxon>
        <taxon>Spermatophyta</taxon>
        <taxon>Magnoliopsida</taxon>
        <taxon>eudicotyledons</taxon>
        <taxon>Gunneridae</taxon>
        <taxon>Pentapetalae</taxon>
        <taxon>rosids</taxon>
        <taxon>fabids</taxon>
        <taxon>Fagales</taxon>
        <taxon>Myricaceae</taxon>
        <taxon>Morella</taxon>
    </lineage>
</organism>
<dbReference type="GO" id="GO:0005524">
    <property type="term" value="F:ATP binding"/>
    <property type="evidence" value="ECO:0007669"/>
    <property type="project" value="UniProtKB-UniRule"/>
</dbReference>
<evidence type="ECO:0000256" key="13">
    <source>
        <dbReference type="RuleBase" id="RU362094"/>
    </source>
</evidence>
<dbReference type="Gene3D" id="3.40.50.670">
    <property type="match status" value="1"/>
</dbReference>
<dbReference type="Gene3D" id="3.30.565.10">
    <property type="entry name" value="Histidine kinase-like ATPase, C-terminal domain"/>
    <property type="match status" value="1"/>
</dbReference>
<comment type="cofactor">
    <cofactor evidence="3">
        <name>Mg(2+)</name>
        <dbReference type="ChEBI" id="CHEBI:18420"/>
    </cofactor>
</comment>
<evidence type="ECO:0000256" key="8">
    <source>
        <dbReference type="ARBA" id="ARBA00022842"/>
    </source>
</evidence>
<dbReference type="InterPro" id="IPR013757">
    <property type="entry name" value="Topo_IIA_A_a_sf"/>
</dbReference>
<dbReference type="InterPro" id="IPR006171">
    <property type="entry name" value="TOPRIM_dom"/>
</dbReference>
<evidence type="ECO:0000256" key="2">
    <source>
        <dbReference type="ARBA" id="ARBA00001913"/>
    </source>
</evidence>
<feature type="region of interest" description="Disordered" evidence="14">
    <location>
        <begin position="1"/>
        <end position="27"/>
    </location>
</feature>
<evidence type="ECO:0000256" key="3">
    <source>
        <dbReference type="ARBA" id="ARBA00001946"/>
    </source>
</evidence>
<dbReference type="CDD" id="cd16930">
    <property type="entry name" value="HATPase_TopII-like"/>
    <property type="match status" value="1"/>
</dbReference>
<keyword evidence="10 12" id="KW-0238">DNA-binding</keyword>
<keyword evidence="5" id="KW-0479">Metal-binding</keyword>
<dbReference type="PROSITE" id="PS50880">
    <property type="entry name" value="TOPRIM"/>
    <property type="match status" value="1"/>
</dbReference>
<feature type="compositionally biased region" description="Basic residues" evidence="14">
    <location>
        <begin position="1467"/>
        <end position="1476"/>
    </location>
</feature>
<feature type="compositionally biased region" description="Polar residues" evidence="14">
    <location>
        <begin position="1193"/>
        <end position="1208"/>
    </location>
</feature>
<evidence type="ECO:0000256" key="12">
    <source>
        <dbReference type="PROSITE-ProRule" id="PRU01384"/>
    </source>
</evidence>
<dbReference type="EC" id="5.6.2.2" evidence="13"/>
<sequence length="1499" mass="169926">MAIEKRRPLQTSNAANMEPMPTAGPTTTKTIEEMYQKKSQLEHILLRPDTYIGSIEKHTQTLWIYESDRMVHRPITFVPGLYKIFDEILVNASDNKQRDPKMDSVKVVIDVEENCISVYNNGDGVPVEIHQEEKVYVPELIFGHLLTSSNYDDTEKKTTGGRNGYGAKLTNIFSTEFIIETADGRRQKKYKQALCLIFCSCSYQVFSNNMGNKSEPVISKCKESENWTKVTFKPDLAKFNMTHLEDDVVALMKKRVIDLAGCLGKSVKVELNGSRVPIKSFADYVNLYLVSATKSTPEKPPSYHVKANDRWEICVSLSEGQFQQVSFVNGIATTKGGTHVDYITNQITNYVMNFVNKKNKNANVKAHNVKNYLWVFVNALIDNPAFDSQTKETLTLRQSSFGTKCELSQDFLKNVTKSGIVESLLSWANFKQTKDLKKSDGTKTEKIHGIEKLDDANKAGGKESDKCTLILTEGDSAKALALAGLAAVGRDYYGVFPLRGKLLNVREATSKQLTENKEIGFIKQILGLQQNKEYNSVKSLRYGHLMIMTDQDHDGSHIKGLLINFIHSYWPSLLKVPSFLIEFITPIVKATHKNGTQFSFYTIPEYESWKESLTGNASGWSIKYYKGLGTSTSKEGRDYFSNLDKHRKDFIWEDDQDGEAIELAFSKKKIEERKNWLRRFEPGTHLDQTAKFIKYSDFVNKELILFSMADLQRSIPSMVDGLKPGQRKILFCSFKRNFVKEAKVAQFSGYVSEHSAYHHGEQSLASTIIGMAQDYVGSNNINLLQPNGQFGTRNYGGKDHASARYIFTRLSPITRFLFHKDDDDLLAYLNEDGQIIEPTWYMPIIPMVLVNGSEGIGTGWSSYIPNYNPKDIIANLKHLLNGENMEPMDPWIMELPVRRWTQDYKEFLESISSRNEDPLIEDFNMNCDDVTVDFDIILTEENLIRAKQEGLLKKFKLTTISTSNMHLFDPKGVIKKYDMPEQILEEFFHLRLEFYEIRKKFLLDKREMELLKLENKVRFILAVVNGDIIVSNRKRADLFVELQRKVQKSATMSNWPWRLRTLTLEKVQELCGDRDRLINTNIVSRNEVQISDYEYLLAMAIGTLTLEKVQELCGDRDRLIKEVEDLRKETPRSFWMKDLDALERQLNELEKTDAQAEELRKKLRSKAKGEAAAKASRQAPKNPRKDNRRKASNAESFAETISTSSTSAMEVEKAPEVVKPKSRAGSKKPPAKVCPAPKYYLPFYSRKDLSKSDAAFPFAYQQERPALVLNDEDDSDDEVLELKERLAAYNLESSPDQSAAMETELAKVPASKKEPSKRNATQKKPLATVSEISDDDDDDKDEVDDEDFELEVLDVPVTGKKGGRKPAAKAKAAKAPAAPKKRGAANKQQAQLSGQKLLTDMLKPAENSGISPEKKVRKMRESPFHKKSGSVLGRVNEANEPEEENSGSASTSASTEETVGVAPSRARPLRVNRKQTRYVLSDSESENPTDDSDFDEEEA</sequence>
<evidence type="ECO:0000259" key="16">
    <source>
        <dbReference type="PROSITE" id="PS52040"/>
    </source>
</evidence>
<feature type="domain" description="Topo IIA-type catalytic" evidence="16">
    <location>
        <begin position="715"/>
        <end position="1139"/>
    </location>
</feature>
<dbReference type="PROSITE" id="PS00177">
    <property type="entry name" value="TOPOISOMERASE_II"/>
    <property type="match status" value="1"/>
</dbReference>
<dbReference type="FunFam" id="3.40.50.670:FF:000001">
    <property type="entry name" value="DNA topoisomerase 2"/>
    <property type="match status" value="2"/>
</dbReference>
<evidence type="ECO:0000259" key="15">
    <source>
        <dbReference type="PROSITE" id="PS50880"/>
    </source>
</evidence>
<dbReference type="GO" id="GO:0000712">
    <property type="term" value="P:resolution of meiotic recombination intermediates"/>
    <property type="evidence" value="ECO:0007669"/>
    <property type="project" value="TreeGrafter"/>
</dbReference>
<dbReference type="InterPro" id="IPR002205">
    <property type="entry name" value="Topo_IIA_dom_A"/>
</dbReference>
<dbReference type="SUPFAM" id="SSF55874">
    <property type="entry name" value="ATPase domain of HSP90 chaperone/DNA topoisomerase II/histidine kinase"/>
    <property type="match status" value="1"/>
</dbReference>
<dbReference type="FunFam" id="3.30.230.10:FF:000008">
    <property type="entry name" value="DNA topoisomerase 2"/>
    <property type="match status" value="1"/>
</dbReference>
<dbReference type="SMART" id="SM00433">
    <property type="entry name" value="TOP2c"/>
    <property type="match status" value="1"/>
</dbReference>
<evidence type="ECO:0000256" key="14">
    <source>
        <dbReference type="SAM" id="MobiDB-lite"/>
    </source>
</evidence>
<dbReference type="InterPro" id="IPR018522">
    <property type="entry name" value="TopoIIA_CS"/>
</dbReference>
<dbReference type="Gene3D" id="3.30.1490.30">
    <property type="match status" value="1"/>
</dbReference>
<dbReference type="SUPFAM" id="SSF56719">
    <property type="entry name" value="Type II DNA topoisomerase"/>
    <property type="match status" value="1"/>
</dbReference>
<feature type="region of interest" description="Disordered" evidence="14">
    <location>
        <begin position="1157"/>
        <end position="1232"/>
    </location>
</feature>
<dbReference type="FunFam" id="3.90.199.10:FF:000002">
    <property type="entry name" value="DNA topoisomerase 2"/>
    <property type="match status" value="1"/>
</dbReference>
<feature type="domain" description="Toprim" evidence="15">
    <location>
        <begin position="467"/>
        <end position="581"/>
    </location>
</feature>
<evidence type="ECO:0000256" key="6">
    <source>
        <dbReference type="ARBA" id="ARBA00022741"/>
    </source>
</evidence>
<keyword evidence="18" id="KW-1185">Reference proteome</keyword>
<name>A0A6A1VCV5_9ROSI</name>
<feature type="compositionally biased region" description="Basic residues" evidence="14">
    <location>
        <begin position="1220"/>
        <end position="1230"/>
    </location>
</feature>
<dbReference type="InterPro" id="IPR013758">
    <property type="entry name" value="Topo_IIA_A/C_ab"/>
</dbReference>
<comment type="function">
    <text evidence="13">Control of topological states of DNA by transient breakage and subsequent rejoining of DNA strands. Topoisomerase II makes double-strand breaks.</text>
</comment>
<comment type="subunit">
    <text evidence="13">Homodimer.</text>
</comment>
<feature type="active site" description="O-(5'-phospho-DNA)-tyrosine intermediate" evidence="12">
    <location>
        <position position="805"/>
    </location>
</feature>
<dbReference type="GO" id="GO:0006265">
    <property type="term" value="P:DNA topological change"/>
    <property type="evidence" value="ECO:0007669"/>
    <property type="project" value="UniProtKB-UniRule"/>
</dbReference>